<dbReference type="RefSeq" id="XP_018281044.1">
    <property type="nucleotide sequence ID" value="XM_018425197.1"/>
</dbReference>
<dbReference type="EMBL" id="KQ087186">
    <property type="protein sequence ID" value="KLT44553.1"/>
    <property type="molecule type" value="Genomic_DNA"/>
</dbReference>
<proteinExistence type="predicted"/>
<protein>
    <submittedName>
        <fullName evidence="1">Uncharacterized protein</fullName>
    </submittedName>
</protein>
<evidence type="ECO:0000313" key="2">
    <source>
        <dbReference type="Proteomes" id="UP000053611"/>
    </source>
</evidence>
<gene>
    <name evidence="1" type="ORF">CC85DRAFT_300397</name>
</gene>
<organism evidence="1 2">
    <name type="scientific">Cutaneotrichosporon oleaginosum</name>
    <dbReference type="NCBI Taxonomy" id="879819"/>
    <lineage>
        <taxon>Eukaryota</taxon>
        <taxon>Fungi</taxon>
        <taxon>Dikarya</taxon>
        <taxon>Basidiomycota</taxon>
        <taxon>Agaricomycotina</taxon>
        <taxon>Tremellomycetes</taxon>
        <taxon>Trichosporonales</taxon>
        <taxon>Trichosporonaceae</taxon>
        <taxon>Cutaneotrichosporon</taxon>
    </lineage>
</organism>
<accession>A0A0J0XTZ1</accession>
<evidence type="ECO:0000313" key="1">
    <source>
        <dbReference type="EMBL" id="KLT44553.1"/>
    </source>
</evidence>
<dbReference type="GeneID" id="28985800"/>
<reference evidence="1 2" key="1">
    <citation type="submission" date="2015-03" db="EMBL/GenBank/DDBJ databases">
        <title>Genomics and transcriptomics of the oil-accumulating basidiomycete yeast T. oleaginosus allow insights into substrate utilization and the diverse evolutionary trajectories of mating systems in fungi.</title>
        <authorList>
            <consortium name="DOE Joint Genome Institute"/>
            <person name="Kourist R."/>
            <person name="Kracht O."/>
            <person name="Bracharz F."/>
            <person name="Lipzen A."/>
            <person name="Nolan M."/>
            <person name="Ohm R."/>
            <person name="Grigoriev I."/>
            <person name="Sun S."/>
            <person name="Heitman J."/>
            <person name="Bruck T."/>
            <person name="Nowrousian M."/>
        </authorList>
    </citation>
    <scope>NUCLEOTIDE SEQUENCE [LARGE SCALE GENOMIC DNA]</scope>
    <source>
        <strain evidence="1 2">IBC0246</strain>
    </source>
</reference>
<name>A0A0J0XTZ1_9TREE</name>
<dbReference type="Proteomes" id="UP000053611">
    <property type="component" value="Unassembled WGS sequence"/>
</dbReference>
<dbReference type="AlphaFoldDB" id="A0A0J0XTZ1"/>
<keyword evidence="2" id="KW-1185">Reference proteome</keyword>
<sequence>MVAIPIDTHPHILDAILAHAPYESLLALRAACRSLRGRVDALLVQHIAFLGIDLLAVWDNRRVRIPRTEWWDVTALTEAVRAVDFFGAVAVRPNLPSRAERCWCEVQLRDSRVSLTQVKVVRQWTREHRCVDVTAPRVVTLLPPGKPQYFGRPCPELAPVAVFLCSPGALRCDVAGLGHVVIRAQPSDENEVDPTILCLDLARVLALADTGCTLVGWADLPFLRKWATKGDVRAQIARNVAAELILEHYVDEDDAPAIVDENLRIITHEEYRAEIGEELYAFESYCV</sequence>